<keyword evidence="10" id="KW-1133">Transmembrane helix</keyword>
<feature type="binding site" description="axial binding residue" evidence="8">
    <location>
        <position position="448"/>
    </location>
    <ligand>
        <name>heme</name>
        <dbReference type="ChEBI" id="CHEBI:30413"/>
    </ligand>
    <ligandPart>
        <name>Fe</name>
        <dbReference type="ChEBI" id="CHEBI:18248"/>
    </ligandPart>
</feature>
<dbReference type="OrthoDB" id="2789670at2759"/>
<dbReference type="SUPFAM" id="SSF48264">
    <property type="entry name" value="Cytochrome P450"/>
    <property type="match status" value="1"/>
</dbReference>
<dbReference type="EMBL" id="CM017328">
    <property type="protein sequence ID" value="KAE8124361.1"/>
    <property type="molecule type" value="Genomic_DNA"/>
</dbReference>
<dbReference type="AlphaFoldDB" id="A0A5N6RSJ7"/>
<keyword evidence="10" id="KW-0812">Transmembrane</keyword>
<dbReference type="InterPro" id="IPR002401">
    <property type="entry name" value="Cyt_P450_E_grp-I"/>
</dbReference>
<sequence>MAFLQWLKESFQPILLFASVFLVVLLRFFLKEKSRKGKSNLPPSPPKLPIIGNLHQLGNMPHLSLQCLAQKFGPIIFLQLGEIPTVVISSARLAKEAMKTHDVALSSRPRIFSAMHLFYDCTDVVFAPYGAYWRNIRKICILELLSAKRVQSYSFVREEEVARLVRRVAESYPGTTDLSKMLGLYANDVLCRVAFGRDFSGGGEYDRHGFQKMLDEYQVLLGGFSIGDFFPSMEFIHTLTGMKSRLQNTFRRFDQLFDQLLAEHSNPKRATEEQKDLVDVLLDIQKNGFDDMPLTMDNIKAIILDMFAAGTDTTFITLDWGMTELIMNPKVMERAQAEVRSIVGERGVVLESDLPQMHYMKAVIKEIFRLHPPAPVLVPRESMEDVNIDGYNIPAKTRFFVNAWAIGRDPESWENPDRFEPERFMGSTVDFKGQHFELIPFGAGRRSCPAITLGTASVELALAQLLHSFDWELPPGTTAKDLDLTEVFGISMHRIAHLLVIAKPRFP</sequence>
<comment type="cofactor">
    <cofactor evidence="1 8">
        <name>heme</name>
        <dbReference type="ChEBI" id="CHEBI:30413"/>
    </cofactor>
</comment>
<dbReference type="InterPro" id="IPR017972">
    <property type="entry name" value="Cyt_P450_CS"/>
</dbReference>
<evidence type="ECO:0000313" key="11">
    <source>
        <dbReference type="EMBL" id="KAE8124361.1"/>
    </source>
</evidence>
<dbReference type="PANTHER" id="PTHR47955">
    <property type="entry name" value="CYTOCHROME P450 FAMILY 71 PROTEIN"/>
    <property type="match status" value="1"/>
</dbReference>
<dbReference type="CDD" id="cd11072">
    <property type="entry name" value="CYP71-like"/>
    <property type="match status" value="1"/>
</dbReference>
<dbReference type="GO" id="GO:0005506">
    <property type="term" value="F:iron ion binding"/>
    <property type="evidence" value="ECO:0007669"/>
    <property type="project" value="InterPro"/>
</dbReference>
<feature type="transmembrane region" description="Helical" evidence="10">
    <location>
        <begin position="12"/>
        <end position="30"/>
    </location>
</feature>
<evidence type="ECO:0000256" key="10">
    <source>
        <dbReference type="SAM" id="Phobius"/>
    </source>
</evidence>
<proteinExistence type="inferred from homology"/>
<evidence type="ECO:0000256" key="5">
    <source>
        <dbReference type="ARBA" id="ARBA00023002"/>
    </source>
</evidence>
<evidence type="ECO:0000256" key="7">
    <source>
        <dbReference type="ARBA" id="ARBA00023033"/>
    </source>
</evidence>
<keyword evidence="4 8" id="KW-0479">Metal-binding</keyword>
<evidence type="ECO:0008006" key="13">
    <source>
        <dbReference type="Google" id="ProtNLM"/>
    </source>
</evidence>
<evidence type="ECO:0000256" key="4">
    <source>
        <dbReference type="ARBA" id="ARBA00022723"/>
    </source>
</evidence>
<keyword evidence="12" id="KW-1185">Reference proteome</keyword>
<keyword evidence="3 8" id="KW-0349">Heme</keyword>
<keyword evidence="7 9" id="KW-0503">Monooxygenase</keyword>
<evidence type="ECO:0000256" key="6">
    <source>
        <dbReference type="ARBA" id="ARBA00023004"/>
    </source>
</evidence>
<dbReference type="GO" id="GO:0004497">
    <property type="term" value="F:monooxygenase activity"/>
    <property type="evidence" value="ECO:0007669"/>
    <property type="project" value="UniProtKB-KW"/>
</dbReference>
<evidence type="ECO:0000256" key="1">
    <source>
        <dbReference type="ARBA" id="ARBA00001971"/>
    </source>
</evidence>
<comment type="similarity">
    <text evidence="2 9">Belongs to the cytochrome P450 family.</text>
</comment>
<dbReference type="InterPro" id="IPR001128">
    <property type="entry name" value="Cyt_P450"/>
</dbReference>
<dbReference type="GO" id="GO:0020037">
    <property type="term" value="F:heme binding"/>
    <property type="evidence" value="ECO:0007669"/>
    <property type="project" value="InterPro"/>
</dbReference>
<evidence type="ECO:0000256" key="2">
    <source>
        <dbReference type="ARBA" id="ARBA00010617"/>
    </source>
</evidence>
<keyword evidence="10" id="KW-0472">Membrane</keyword>
<protein>
    <recommendedName>
        <fullName evidence="13">Cytochrome P450 71A1-like</fullName>
    </recommendedName>
</protein>
<dbReference type="FunFam" id="1.10.630.10:FF:000043">
    <property type="entry name" value="Cytochrome P450 99A2"/>
    <property type="match status" value="1"/>
</dbReference>
<dbReference type="GO" id="GO:0016705">
    <property type="term" value="F:oxidoreductase activity, acting on paired donors, with incorporation or reduction of molecular oxygen"/>
    <property type="evidence" value="ECO:0007669"/>
    <property type="project" value="InterPro"/>
</dbReference>
<gene>
    <name evidence="11" type="ORF">FH972_019258</name>
</gene>
<dbReference type="PROSITE" id="PS00086">
    <property type="entry name" value="CYTOCHROME_P450"/>
    <property type="match status" value="1"/>
</dbReference>
<dbReference type="PANTHER" id="PTHR47955:SF19">
    <property type="entry name" value="CYTOCHROME P450 71A9-LIKE ISOFORM X1"/>
    <property type="match status" value="1"/>
</dbReference>
<keyword evidence="5 9" id="KW-0560">Oxidoreductase</keyword>
<dbReference type="Pfam" id="PF00067">
    <property type="entry name" value="p450"/>
    <property type="match status" value="1"/>
</dbReference>
<evidence type="ECO:0000256" key="3">
    <source>
        <dbReference type="ARBA" id="ARBA00022617"/>
    </source>
</evidence>
<dbReference type="PRINTS" id="PR00385">
    <property type="entry name" value="P450"/>
</dbReference>
<dbReference type="PRINTS" id="PR00463">
    <property type="entry name" value="EP450I"/>
</dbReference>
<evidence type="ECO:0000256" key="8">
    <source>
        <dbReference type="PIRSR" id="PIRSR602401-1"/>
    </source>
</evidence>
<accession>A0A5N6RSJ7</accession>
<evidence type="ECO:0000313" key="12">
    <source>
        <dbReference type="Proteomes" id="UP000327013"/>
    </source>
</evidence>
<name>A0A5N6RSJ7_9ROSI</name>
<dbReference type="Proteomes" id="UP000327013">
    <property type="component" value="Chromosome 8"/>
</dbReference>
<evidence type="ECO:0000256" key="9">
    <source>
        <dbReference type="RuleBase" id="RU000461"/>
    </source>
</evidence>
<dbReference type="InterPro" id="IPR036396">
    <property type="entry name" value="Cyt_P450_sf"/>
</dbReference>
<reference evidence="11 12" key="1">
    <citation type="submission" date="2019-06" db="EMBL/GenBank/DDBJ databases">
        <title>A chromosomal-level reference genome of Carpinus fangiana (Coryloideae, Betulaceae).</title>
        <authorList>
            <person name="Yang X."/>
            <person name="Wang Z."/>
            <person name="Zhang L."/>
            <person name="Hao G."/>
            <person name="Liu J."/>
            <person name="Yang Y."/>
        </authorList>
    </citation>
    <scope>NUCLEOTIDE SEQUENCE [LARGE SCALE GENOMIC DNA]</scope>
    <source>
        <strain evidence="11">Cfa_2016G</strain>
        <tissue evidence="11">Leaf</tissue>
    </source>
</reference>
<dbReference type="Gene3D" id="1.10.630.10">
    <property type="entry name" value="Cytochrome P450"/>
    <property type="match status" value="1"/>
</dbReference>
<keyword evidence="6 8" id="KW-0408">Iron</keyword>
<organism evidence="11 12">
    <name type="scientific">Carpinus fangiana</name>
    <dbReference type="NCBI Taxonomy" id="176857"/>
    <lineage>
        <taxon>Eukaryota</taxon>
        <taxon>Viridiplantae</taxon>
        <taxon>Streptophyta</taxon>
        <taxon>Embryophyta</taxon>
        <taxon>Tracheophyta</taxon>
        <taxon>Spermatophyta</taxon>
        <taxon>Magnoliopsida</taxon>
        <taxon>eudicotyledons</taxon>
        <taxon>Gunneridae</taxon>
        <taxon>Pentapetalae</taxon>
        <taxon>rosids</taxon>
        <taxon>fabids</taxon>
        <taxon>Fagales</taxon>
        <taxon>Betulaceae</taxon>
        <taxon>Carpinus</taxon>
    </lineage>
</organism>